<proteinExistence type="predicted"/>
<organism evidence="3 4">
    <name type="scientific">Psychrobacillus soli</name>
    <dbReference type="NCBI Taxonomy" id="1543965"/>
    <lineage>
        <taxon>Bacteria</taxon>
        <taxon>Bacillati</taxon>
        <taxon>Bacillota</taxon>
        <taxon>Bacilli</taxon>
        <taxon>Bacillales</taxon>
        <taxon>Bacillaceae</taxon>
        <taxon>Psychrobacillus</taxon>
    </lineage>
</organism>
<dbReference type="AlphaFoldDB" id="A0A544TKG2"/>
<reference evidence="3 4" key="1">
    <citation type="submission" date="2019-05" db="EMBL/GenBank/DDBJ databases">
        <title>Psychrobacillus vulpis sp. nov., a new species isolated from feces of a red fox that inhabits in The Tablas de Daimiel Natural Park, Albacete, Spain.</title>
        <authorList>
            <person name="Rodriguez M."/>
            <person name="Reina J.C."/>
            <person name="Bejar V."/>
            <person name="Llamas I."/>
        </authorList>
    </citation>
    <scope>NUCLEOTIDE SEQUENCE [LARGE SCALE GENOMIC DNA]</scope>
    <source>
        <strain evidence="3 4">NHI-2</strain>
    </source>
</reference>
<protein>
    <submittedName>
        <fullName evidence="3">PucR family transcriptional regulator</fullName>
    </submittedName>
</protein>
<evidence type="ECO:0000259" key="1">
    <source>
        <dbReference type="Pfam" id="PF07905"/>
    </source>
</evidence>
<evidence type="ECO:0000313" key="3">
    <source>
        <dbReference type="EMBL" id="TQR17935.1"/>
    </source>
</evidence>
<dbReference type="EMBL" id="VDGG01000005">
    <property type="protein sequence ID" value="TQR17935.1"/>
    <property type="molecule type" value="Genomic_DNA"/>
</dbReference>
<comment type="caution">
    <text evidence="3">The sequence shown here is derived from an EMBL/GenBank/DDBJ whole genome shotgun (WGS) entry which is preliminary data.</text>
</comment>
<name>A0A544TKG2_9BACI</name>
<dbReference type="PANTHER" id="PTHR33744:SF1">
    <property type="entry name" value="DNA-BINDING TRANSCRIPTIONAL ACTIVATOR ADER"/>
    <property type="match status" value="1"/>
</dbReference>
<dbReference type="RefSeq" id="WP_142605470.1">
    <property type="nucleotide sequence ID" value="NZ_VDGG01000005.1"/>
</dbReference>
<dbReference type="Pfam" id="PF07905">
    <property type="entry name" value="PucR"/>
    <property type="match status" value="1"/>
</dbReference>
<dbReference type="Pfam" id="PF13556">
    <property type="entry name" value="HTH_30"/>
    <property type="match status" value="1"/>
</dbReference>
<dbReference type="Gene3D" id="1.10.10.2840">
    <property type="entry name" value="PucR C-terminal helix-turn-helix domain"/>
    <property type="match status" value="1"/>
</dbReference>
<gene>
    <name evidence="3" type="ORF">FG383_03525</name>
</gene>
<dbReference type="InterPro" id="IPR051448">
    <property type="entry name" value="CdaR-like_regulators"/>
</dbReference>
<dbReference type="OrthoDB" id="143422at2"/>
<dbReference type="Proteomes" id="UP000318937">
    <property type="component" value="Unassembled WGS sequence"/>
</dbReference>
<feature type="domain" description="Purine catabolism PurC-like" evidence="1">
    <location>
        <begin position="10"/>
        <end position="129"/>
    </location>
</feature>
<evidence type="ECO:0000313" key="4">
    <source>
        <dbReference type="Proteomes" id="UP000318937"/>
    </source>
</evidence>
<accession>A0A544TKG2</accession>
<dbReference type="PANTHER" id="PTHR33744">
    <property type="entry name" value="CARBOHYDRATE DIACID REGULATOR"/>
    <property type="match status" value="1"/>
</dbReference>
<dbReference type="InterPro" id="IPR042070">
    <property type="entry name" value="PucR_C-HTH_sf"/>
</dbReference>
<dbReference type="InterPro" id="IPR025736">
    <property type="entry name" value="PucR_C-HTH_dom"/>
</dbReference>
<keyword evidence="4" id="KW-1185">Reference proteome</keyword>
<sequence>MNELNLTVRDVLSRDSFKCAKVIAGETGLDRQVKWSHVLEVNDFESLINGGEMILTTGGGLQPDLLKQLEYVMKLIEKDVACICIELGIYFKEIPSELIELANKHSFPIITFENTVKFVDITQDLHTFIINQHHQMLSQLDTLSRKFNASSLTPNGILKILLELHQFFQQAVIFISDNGRSYYYPSECKELETNIRTYLEISSSVHTEPKIFTLDEQAFALMPVEGLGQTWGYLCLQVKQSMSDDFTFLILDRAALAIAQILLRNRTIEERKQHSEDEFVQNLLNGRDVDQDDLQTYLPATSRNMYYRVFIIRMNFPESRFDEEDWEEIKLQRSMMIRTLFKRHGFFPAVSSSKSEISVIASFIAADHLKLDKDRFSQIIHSIMAMKENHFIDRKECSFGVSMVYKEISDVTSGYEEANEVLQLLQATILDSNFYEDLGVYQILLPLKKSGCLENYVQNYLGPLIDYDEKMESDLLETLSVYLEYMGSKKEAAERLFIVRQTLYHRIEKLEQLLGEDFMKPANRLALETAIKAYGLLKGKAYPKKKVATAH</sequence>
<evidence type="ECO:0000259" key="2">
    <source>
        <dbReference type="Pfam" id="PF13556"/>
    </source>
</evidence>
<feature type="domain" description="PucR C-terminal helix-turn-helix" evidence="2">
    <location>
        <begin position="475"/>
        <end position="533"/>
    </location>
</feature>
<dbReference type="InterPro" id="IPR012914">
    <property type="entry name" value="PucR_dom"/>
</dbReference>